<dbReference type="EMBL" id="HBKN01032587">
    <property type="protein sequence ID" value="CAE2317892.1"/>
    <property type="molecule type" value="Transcribed_RNA"/>
</dbReference>
<accession>A0A7S4L7Z3</accession>
<evidence type="ECO:0000313" key="1">
    <source>
        <dbReference type="EMBL" id="CAE2317892.1"/>
    </source>
</evidence>
<reference evidence="1" key="1">
    <citation type="submission" date="2021-01" db="EMBL/GenBank/DDBJ databases">
        <authorList>
            <person name="Corre E."/>
            <person name="Pelletier E."/>
            <person name="Niang G."/>
            <person name="Scheremetjew M."/>
            <person name="Finn R."/>
            <person name="Kale V."/>
            <person name="Holt S."/>
            <person name="Cochrane G."/>
            <person name="Meng A."/>
            <person name="Brown T."/>
            <person name="Cohen L."/>
        </authorList>
    </citation>
    <scope>NUCLEOTIDE SEQUENCE</scope>
    <source>
        <strain evidence="1">CCMP 2712</strain>
    </source>
</reference>
<organism evidence="1">
    <name type="scientific">Guillardia theta</name>
    <name type="common">Cryptophyte</name>
    <name type="synonym">Cryptomonas phi</name>
    <dbReference type="NCBI Taxonomy" id="55529"/>
    <lineage>
        <taxon>Eukaryota</taxon>
        <taxon>Cryptophyceae</taxon>
        <taxon>Pyrenomonadales</taxon>
        <taxon>Geminigeraceae</taxon>
        <taxon>Guillardia</taxon>
    </lineage>
</organism>
<sequence>MPRSAQYRINLKDLEVYVGVGCLELRQHILYGTDEHTNNRVLVFFQQIKNSLMDFDSLCKGMSEYEVKTFLERMKMSCQNILMMLLQKDEWDSLHEIIDTIDILLS</sequence>
<dbReference type="AlphaFoldDB" id="A0A7S4L7Z3"/>
<proteinExistence type="predicted"/>
<gene>
    <name evidence="1" type="ORF">GTHE00462_LOCUS25389</name>
</gene>
<name>A0A7S4L7Z3_GUITH</name>
<protein>
    <submittedName>
        <fullName evidence="1">Uncharacterized protein</fullName>
    </submittedName>
</protein>